<protein>
    <recommendedName>
        <fullName evidence="1">IrrE N-terminal-like domain-containing protein</fullName>
    </recommendedName>
</protein>
<evidence type="ECO:0000259" key="1">
    <source>
        <dbReference type="Pfam" id="PF06114"/>
    </source>
</evidence>
<reference evidence="3" key="1">
    <citation type="submission" date="2017-04" db="EMBL/GenBank/DDBJ databases">
        <title>Function of individual gut microbiota members based on whole genome sequencing of pure cultures obtained from chicken caecum.</title>
        <authorList>
            <person name="Medvecky M."/>
            <person name="Cejkova D."/>
            <person name="Polansky O."/>
            <person name="Karasova D."/>
            <person name="Kubasova T."/>
            <person name="Cizek A."/>
            <person name="Rychlik I."/>
        </authorList>
    </citation>
    <scope>NUCLEOTIDE SEQUENCE [LARGE SCALE GENOMIC DNA]</scope>
    <source>
        <strain evidence="3">An175</strain>
    </source>
</reference>
<sequence length="155" mass="17850">MQLNQSISIVDRVKKVIKRAGSREPEDIAEQLGITIMPVAFSNQKGVYKVIERNRFIFIKEDLCPELRKIVLLHEIGHDVLHRGEAKIFREFNIFDMKNNRMEYEANSFAAEVALPDEEILEYIYEGCDIGVIAKSMYSDINLVALKVANFDKVE</sequence>
<comment type="caution">
    <text evidence="2">The sequence shown here is derived from an EMBL/GenBank/DDBJ whole genome shotgun (WGS) entry which is preliminary data.</text>
</comment>
<gene>
    <name evidence="2" type="ORF">B5F11_19920</name>
</gene>
<dbReference type="EMBL" id="NFKP01000046">
    <property type="protein sequence ID" value="OUP65211.1"/>
    <property type="molecule type" value="Genomic_DNA"/>
</dbReference>
<feature type="domain" description="IrrE N-terminal-like" evidence="1">
    <location>
        <begin position="29"/>
        <end position="127"/>
    </location>
</feature>
<dbReference type="InterPro" id="IPR010359">
    <property type="entry name" value="IrrE_HExxH"/>
</dbReference>
<name>A0A1Y4MMF2_9FIRM</name>
<accession>A0A1Y4MMF2</accession>
<evidence type="ECO:0000313" key="2">
    <source>
        <dbReference type="EMBL" id="OUP65211.1"/>
    </source>
</evidence>
<dbReference type="Pfam" id="PF06114">
    <property type="entry name" value="Peptidase_M78"/>
    <property type="match status" value="1"/>
</dbReference>
<proteinExistence type="predicted"/>
<organism evidence="2 3">
    <name type="scientific">Anaerotruncus colihominis</name>
    <dbReference type="NCBI Taxonomy" id="169435"/>
    <lineage>
        <taxon>Bacteria</taxon>
        <taxon>Bacillati</taxon>
        <taxon>Bacillota</taxon>
        <taxon>Clostridia</taxon>
        <taxon>Eubacteriales</taxon>
        <taxon>Oscillospiraceae</taxon>
        <taxon>Anaerotruncus</taxon>
    </lineage>
</organism>
<dbReference type="Gene3D" id="1.10.10.2910">
    <property type="match status" value="1"/>
</dbReference>
<dbReference type="Proteomes" id="UP000196386">
    <property type="component" value="Unassembled WGS sequence"/>
</dbReference>
<dbReference type="AlphaFoldDB" id="A0A1Y4MMF2"/>
<evidence type="ECO:0000313" key="3">
    <source>
        <dbReference type="Proteomes" id="UP000196386"/>
    </source>
</evidence>
<dbReference type="RefSeq" id="WP_087303573.1">
    <property type="nucleotide sequence ID" value="NZ_NFKP01000046.1"/>
</dbReference>